<accession>A0A8B7BWY2</accession>
<evidence type="ECO:0000256" key="3">
    <source>
        <dbReference type="ARBA" id="ARBA00022723"/>
    </source>
</evidence>
<dbReference type="InterPro" id="IPR036396">
    <property type="entry name" value="Cyt_P450_sf"/>
</dbReference>
<dbReference type="PANTHER" id="PTHR47955:SF8">
    <property type="entry name" value="CYTOCHROME P450 71D11-LIKE"/>
    <property type="match status" value="1"/>
</dbReference>
<organism evidence="9 10">
    <name type="scientific">Phoenix dactylifera</name>
    <name type="common">Date palm</name>
    <dbReference type="NCBI Taxonomy" id="42345"/>
    <lineage>
        <taxon>Eukaryota</taxon>
        <taxon>Viridiplantae</taxon>
        <taxon>Streptophyta</taxon>
        <taxon>Embryophyta</taxon>
        <taxon>Tracheophyta</taxon>
        <taxon>Spermatophyta</taxon>
        <taxon>Magnoliopsida</taxon>
        <taxon>Liliopsida</taxon>
        <taxon>Arecaceae</taxon>
        <taxon>Coryphoideae</taxon>
        <taxon>Phoeniceae</taxon>
        <taxon>Phoenix</taxon>
    </lineage>
</organism>
<dbReference type="Gene3D" id="1.10.630.10">
    <property type="entry name" value="Cytochrome P450"/>
    <property type="match status" value="1"/>
</dbReference>
<dbReference type="GO" id="GO:0004497">
    <property type="term" value="F:monooxygenase activity"/>
    <property type="evidence" value="ECO:0007669"/>
    <property type="project" value="UniProtKB-KW"/>
</dbReference>
<reference evidence="9" key="1">
    <citation type="journal article" date="2019" name="Nat. Commun.">
        <title>Genome-wide association mapping of date palm fruit traits.</title>
        <authorList>
            <person name="Hazzouri K.M."/>
            <person name="Gros-Balthazard M."/>
            <person name="Flowers J.M."/>
            <person name="Copetti D."/>
            <person name="Lemansour A."/>
            <person name="Lebrun M."/>
            <person name="Masmoudi K."/>
            <person name="Ferrand S."/>
            <person name="Dhar M.I."/>
            <person name="Fresquez Z.A."/>
            <person name="Rosas U."/>
            <person name="Zhang J."/>
            <person name="Talag J."/>
            <person name="Lee S."/>
            <person name="Kudrna D."/>
            <person name="Powell R.F."/>
            <person name="Leitch I.J."/>
            <person name="Krueger R.R."/>
            <person name="Wing R.A."/>
            <person name="Amiri K.M.A."/>
            <person name="Purugganan M.D."/>
        </authorList>
    </citation>
    <scope>NUCLEOTIDE SEQUENCE [LARGE SCALE GENOMIC DNA]</scope>
    <source>
        <strain evidence="9">cv. Khalas</strain>
    </source>
</reference>
<feature type="binding site" description="axial binding residue" evidence="6">
    <location>
        <position position="438"/>
    </location>
    <ligand>
        <name>heme</name>
        <dbReference type="ChEBI" id="CHEBI:30413"/>
    </ligand>
    <ligandPart>
        <name>Fe</name>
        <dbReference type="ChEBI" id="CHEBI:18248"/>
    </ligandPart>
</feature>
<reference evidence="10" key="2">
    <citation type="submission" date="2025-08" db="UniProtKB">
        <authorList>
            <consortium name="RefSeq"/>
        </authorList>
    </citation>
    <scope>IDENTIFICATION</scope>
    <source>
        <tissue evidence="10">Young leaves</tissue>
    </source>
</reference>
<dbReference type="CDD" id="cd11072">
    <property type="entry name" value="CYP71-like"/>
    <property type="match status" value="1"/>
</dbReference>
<dbReference type="KEGG" id="pda:103705192"/>
<dbReference type="SUPFAM" id="SSF48264">
    <property type="entry name" value="Cytochrome P450"/>
    <property type="match status" value="1"/>
</dbReference>
<evidence type="ECO:0000256" key="6">
    <source>
        <dbReference type="PIRSR" id="PIRSR602401-1"/>
    </source>
</evidence>
<comment type="cofactor">
    <cofactor evidence="6">
        <name>heme</name>
        <dbReference type="ChEBI" id="CHEBI:30413"/>
    </cofactor>
</comment>
<gene>
    <name evidence="10" type="primary">LOC103705192</name>
</gene>
<dbReference type="PANTHER" id="PTHR47955">
    <property type="entry name" value="CYTOCHROME P450 FAMILY 71 PROTEIN"/>
    <property type="match status" value="1"/>
</dbReference>
<dbReference type="PRINTS" id="PR00385">
    <property type="entry name" value="P450"/>
</dbReference>
<proteinExistence type="inferred from homology"/>
<dbReference type="Pfam" id="PF00067">
    <property type="entry name" value="p450"/>
    <property type="match status" value="1"/>
</dbReference>
<keyword evidence="8" id="KW-0732">Signal</keyword>
<feature type="chain" id="PRO_5034366629" evidence="8">
    <location>
        <begin position="17"/>
        <end position="500"/>
    </location>
</feature>
<name>A0A8B7BWY2_PHODC</name>
<evidence type="ECO:0000313" key="10">
    <source>
        <dbReference type="RefSeq" id="XP_008787049.1"/>
    </source>
</evidence>
<evidence type="ECO:0000256" key="7">
    <source>
        <dbReference type="RuleBase" id="RU000461"/>
    </source>
</evidence>
<feature type="signal peptide" evidence="8">
    <location>
        <begin position="1"/>
        <end position="16"/>
    </location>
</feature>
<evidence type="ECO:0000256" key="4">
    <source>
        <dbReference type="ARBA" id="ARBA00023002"/>
    </source>
</evidence>
<keyword evidence="2 6" id="KW-0349">Heme</keyword>
<evidence type="ECO:0000256" key="1">
    <source>
        <dbReference type="ARBA" id="ARBA00010617"/>
    </source>
</evidence>
<keyword evidence="7" id="KW-0503">Monooxygenase</keyword>
<sequence length="500" mass="57029">MAICIILAWLLFVTLASLLLSFRYKRMEQGKADYRLPPGPKKLPLIGNLHQLGRQPHHSLWQLSQKYGPLMYLKLGSAPAVVVSSAEMAREVLKTHDLDLCSRPRLVAAGKLSYNCLDISFSPYGEYWREMRKLCILELFSAKRVQSFQFIREEEISLMIDRISRSSPTPINLSKLMMMLANNMICRTAMGRKYQESDYEKGIFHRILTEAQALLGSSFIADFFPSIGWMDKISGVAGRLEKNFSMLDAFYEQVIREHLDPERTRPQHEDIVDVLLRLHKDGNLTKDNIKAVLTDIFIAGTDAASATLEWAMAELVRHPRVMKKAQEEIRASLGTRGEVEEGDLQQLQYLKLVVKETLRLHTPAPLLLPRESMRHSRIHGYDIPLNTRVYVNAWGIAKDPRSWDDPEEFIPERFMDSSVDYQGHNFEFIPFGSGRRICPALNLGALTVELALASLLYHFDWELPVGTSREDIDMNEAPGITVHMSSALHLVAINHIMKEP</sequence>
<dbReference type="GO" id="GO:0016705">
    <property type="term" value="F:oxidoreductase activity, acting on paired donors, with incorporation or reduction of molecular oxygen"/>
    <property type="evidence" value="ECO:0007669"/>
    <property type="project" value="InterPro"/>
</dbReference>
<keyword evidence="4 7" id="KW-0560">Oxidoreductase</keyword>
<evidence type="ECO:0000256" key="2">
    <source>
        <dbReference type="ARBA" id="ARBA00022617"/>
    </source>
</evidence>
<keyword evidence="3 6" id="KW-0479">Metal-binding</keyword>
<dbReference type="GO" id="GO:0020037">
    <property type="term" value="F:heme binding"/>
    <property type="evidence" value="ECO:0007669"/>
    <property type="project" value="InterPro"/>
</dbReference>
<dbReference type="RefSeq" id="XP_008787049.1">
    <property type="nucleotide sequence ID" value="XM_008788827.4"/>
</dbReference>
<dbReference type="InterPro" id="IPR017972">
    <property type="entry name" value="Cyt_P450_CS"/>
</dbReference>
<evidence type="ECO:0000313" key="9">
    <source>
        <dbReference type="Proteomes" id="UP000228380"/>
    </source>
</evidence>
<comment type="similarity">
    <text evidence="1 7">Belongs to the cytochrome P450 family.</text>
</comment>
<evidence type="ECO:0000256" key="8">
    <source>
        <dbReference type="SAM" id="SignalP"/>
    </source>
</evidence>
<dbReference type="FunFam" id="1.10.630.10:FF:000011">
    <property type="entry name" value="Cytochrome P450 83B1"/>
    <property type="match status" value="1"/>
</dbReference>
<dbReference type="GeneID" id="103705192"/>
<dbReference type="GO" id="GO:0005506">
    <property type="term" value="F:iron ion binding"/>
    <property type="evidence" value="ECO:0007669"/>
    <property type="project" value="InterPro"/>
</dbReference>
<dbReference type="InterPro" id="IPR002401">
    <property type="entry name" value="Cyt_P450_E_grp-I"/>
</dbReference>
<dbReference type="OrthoDB" id="2789670at2759"/>
<keyword evidence="5 6" id="KW-0408">Iron</keyword>
<dbReference type="AlphaFoldDB" id="A0A8B7BWY2"/>
<dbReference type="PROSITE" id="PS00086">
    <property type="entry name" value="CYTOCHROME_P450"/>
    <property type="match status" value="1"/>
</dbReference>
<dbReference type="InterPro" id="IPR001128">
    <property type="entry name" value="Cyt_P450"/>
</dbReference>
<dbReference type="PRINTS" id="PR00463">
    <property type="entry name" value="EP450I"/>
</dbReference>
<evidence type="ECO:0000256" key="5">
    <source>
        <dbReference type="ARBA" id="ARBA00023004"/>
    </source>
</evidence>
<dbReference type="Proteomes" id="UP000228380">
    <property type="component" value="Chromosome 10"/>
</dbReference>
<protein>
    <submittedName>
        <fullName evidence="10">Cytochrome P450 71A1-like</fullName>
    </submittedName>
</protein>
<keyword evidence="9" id="KW-1185">Reference proteome</keyword>